<dbReference type="PROSITE" id="PS50043">
    <property type="entry name" value="HTH_LUXR_2"/>
    <property type="match status" value="1"/>
</dbReference>
<keyword evidence="1" id="KW-0805">Transcription regulation</keyword>
<evidence type="ECO:0000256" key="3">
    <source>
        <dbReference type="ARBA" id="ARBA00023163"/>
    </source>
</evidence>
<dbReference type="InterPro" id="IPR011006">
    <property type="entry name" value="CheY-like_superfamily"/>
</dbReference>
<evidence type="ECO:0000313" key="7">
    <source>
        <dbReference type="EMBL" id="RXR29462.1"/>
    </source>
</evidence>
<dbReference type="GO" id="GO:0006355">
    <property type="term" value="P:regulation of DNA-templated transcription"/>
    <property type="evidence" value="ECO:0007669"/>
    <property type="project" value="InterPro"/>
</dbReference>
<accession>A0A4Q1KIN9</accession>
<evidence type="ECO:0000256" key="2">
    <source>
        <dbReference type="ARBA" id="ARBA00023125"/>
    </source>
</evidence>
<dbReference type="EMBL" id="SBKP01000004">
    <property type="protein sequence ID" value="RXR29462.1"/>
    <property type="molecule type" value="Genomic_DNA"/>
</dbReference>
<dbReference type="InterPro" id="IPR000792">
    <property type="entry name" value="Tscrpt_reg_LuxR_C"/>
</dbReference>
<evidence type="ECO:0000259" key="6">
    <source>
        <dbReference type="PROSITE" id="PS50110"/>
    </source>
</evidence>
<dbReference type="PANTHER" id="PTHR44688">
    <property type="entry name" value="DNA-BINDING TRANSCRIPTIONAL ACTIVATOR DEVR_DOSR"/>
    <property type="match status" value="1"/>
</dbReference>
<evidence type="ECO:0000256" key="4">
    <source>
        <dbReference type="PROSITE-ProRule" id="PRU00169"/>
    </source>
</evidence>
<dbReference type="Gene3D" id="3.40.50.2300">
    <property type="match status" value="1"/>
</dbReference>
<dbReference type="Pfam" id="PF00196">
    <property type="entry name" value="GerE"/>
    <property type="match status" value="1"/>
</dbReference>
<dbReference type="OrthoDB" id="9782655at2"/>
<dbReference type="SUPFAM" id="SSF46894">
    <property type="entry name" value="C-terminal effector domain of the bipartite response regulators"/>
    <property type="match status" value="1"/>
</dbReference>
<evidence type="ECO:0000313" key="8">
    <source>
        <dbReference type="Proteomes" id="UP000290958"/>
    </source>
</evidence>
<proteinExistence type="predicted"/>
<reference evidence="8" key="1">
    <citation type="submission" date="2019-01" db="EMBL/GenBank/DDBJ databases">
        <title>Cytophagaceae bacterium strain CAR-16.</title>
        <authorList>
            <person name="Chen W.-M."/>
        </authorList>
    </citation>
    <scope>NUCLEOTIDE SEQUENCE [LARGE SCALE GENOMIC DNA]</scope>
    <source>
        <strain evidence="8">CHR27</strain>
    </source>
</reference>
<name>A0A4Q1KIN9_9SPHN</name>
<dbReference type="PRINTS" id="PR00038">
    <property type="entry name" value="HTHLUXR"/>
</dbReference>
<dbReference type="Proteomes" id="UP000290958">
    <property type="component" value="Unassembled WGS sequence"/>
</dbReference>
<gene>
    <name evidence="7" type="primary">fixJ</name>
    <name evidence="7" type="ORF">EQG66_05780</name>
</gene>
<dbReference type="InterPro" id="IPR001789">
    <property type="entry name" value="Sig_transdc_resp-reg_receiver"/>
</dbReference>
<dbReference type="PROSITE" id="PS00622">
    <property type="entry name" value="HTH_LUXR_1"/>
    <property type="match status" value="1"/>
</dbReference>
<dbReference type="SUPFAM" id="SSF52172">
    <property type="entry name" value="CheY-like"/>
    <property type="match status" value="1"/>
</dbReference>
<dbReference type="GO" id="GO:0000160">
    <property type="term" value="P:phosphorelay signal transduction system"/>
    <property type="evidence" value="ECO:0007669"/>
    <property type="project" value="InterPro"/>
</dbReference>
<sequence length="279" mass="29593">MTVKAHFSSIRTNGSSGLFAMPDALLTAERDGSGLFARANMAPAVARSGYDPRGTGRSALAVVMPVEAPPGAGLVHAYLIDADDERRTALHKLLSGKPNMVVRAYRSRAAFLAAVDQLDDGCVIVSADGCEGESTDSVALLDFIRHSRESRRFACVILASAQHMRLAIDAMKAGAVDCLLSPYATDDLLGVVEDSLALVREASAESAATAQARSQIARLTSRERDVLNGLLHGKSNKMIALDLGISPRTVEIYRAHLMDKLGTHSLSETLKVAFAAGMS</sequence>
<dbReference type="RefSeq" id="WP_129403651.1">
    <property type="nucleotide sequence ID" value="NZ_SBKP01000004.1"/>
</dbReference>
<keyword evidence="4" id="KW-0597">Phosphoprotein</keyword>
<keyword evidence="8" id="KW-1185">Reference proteome</keyword>
<keyword evidence="3" id="KW-0804">Transcription</keyword>
<dbReference type="Gene3D" id="1.10.10.10">
    <property type="entry name" value="Winged helix-like DNA-binding domain superfamily/Winged helix DNA-binding domain"/>
    <property type="match status" value="1"/>
</dbReference>
<keyword evidence="2 7" id="KW-0238">DNA-binding</keyword>
<dbReference type="PROSITE" id="PS50110">
    <property type="entry name" value="RESPONSE_REGULATORY"/>
    <property type="match status" value="1"/>
</dbReference>
<dbReference type="CDD" id="cd06170">
    <property type="entry name" value="LuxR_C_like"/>
    <property type="match status" value="1"/>
</dbReference>
<evidence type="ECO:0000259" key="5">
    <source>
        <dbReference type="PROSITE" id="PS50043"/>
    </source>
</evidence>
<feature type="domain" description="Response regulatory" evidence="6">
    <location>
        <begin position="76"/>
        <end position="196"/>
    </location>
</feature>
<protein>
    <submittedName>
        <fullName evidence="7">DNA-binding response regulator</fullName>
    </submittedName>
</protein>
<dbReference type="AlphaFoldDB" id="A0A4Q1KIN9"/>
<dbReference type="InterPro" id="IPR016032">
    <property type="entry name" value="Sig_transdc_resp-reg_C-effctor"/>
</dbReference>
<dbReference type="PANTHER" id="PTHR44688:SF16">
    <property type="entry name" value="DNA-BINDING TRANSCRIPTIONAL ACTIVATOR DEVR_DOSR"/>
    <property type="match status" value="1"/>
</dbReference>
<feature type="domain" description="HTH luxR-type" evidence="5">
    <location>
        <begin position="212"/>
        <end position="277"/>
    </location>
</feature>
<dbReference type="GO" id="GO:0003677">
    <property type="term" value="F:DNA binding"/>
    <property type="evidence" value="ECO:0007669"/>
    <property type="project" value="UniProtKB-KW"/>
</dbReference>
<dbReference type="SMART" id="SM00421">
    <property type="entry name" value="HTH_LUXR"/>
    <property type="match status" value="1"/>
</dbReference>
<dbReference type="InterPro" id="IPR036388">
    <property type="entry name" value="WH-like_DNA-bd_sf"/>
</dbReference>
<comment type="caution">
    <text evidence="7">The sequence shown here is derived from an EMBL/GenBank/DDBJ whole genome shotgun (WGS) entry which is preliminary data.</text>
</comment>
<organism evidence="7 8">
    <name type="scientific">Sphingobium fluviale</name>
    <dbReference type="NCBI Taxonomy" id="2506423"/>
    <lineage>
        <taxon>Bacteria</taxon>
        <taxon>Pseudomonadati</taxon>
        <taxon>Pseudomonadota</taxon>
        <taxon>Alphaproteobacteria</taxon>
        <taxon>Sphingomonadales</taxon>
        <taxon>Sphingomonadaceae</taxon>
        <taxon>Sphingobium</taxon>
    </lineage>
</organism>
<evidence type="ECO:0000256" key="1">
    <source>
        <dbReference type="ARBA" id="ARBA00023015"/>
    </source>
</evidence>
<feature type="modified residue" description="4-aspartylphosphate" evidence="4">
    <location>
        <position position="128"/>
    </location>
</feature>